<organism evidence="1 2">
    <name type="scientific">Canna indica</name>
    <name type="common">Indian-shot</name>
    <dbReference type="NCBI Taxonomy" id="4628"/>
    <lineage>
        <taxon>Eukaryota</taxon>
        <taxon>Viridiplantae</taxon>
        <taxon>Streptophyta</taxon>
        <taxon>Embryophyta</taxon>
        <taxon>Tracheophyta</taxon>
        <taxon>Spermatophyta</taxon>
        <taxon>Magnoliopsida</taxon>
        <taxon>Liliopsida</taxon>
        <taxon>Zingiberales</taxon>
        <taxon>Cannaceae</taxon>
        <taxon>Canna</taxon>
    </lineage>
</organism>
<keyword evidence="2" id="KW-1185">Reference proteome</keyword>
<evidence type="ECO:0000313" key="1">
    <source>
        <dbReference type="EMBL" id="WOK94653.1"/>
    </source>
</evidence>
<name>A0AAQ3JR12_9LILI</name>
<accession>A0AAQ3JR12</accession>
<evidence type="ECO:0000313" key="2">
    <source>
        <dbReference type="Proteomes" id="UP001327560"/>
    </source>
</evidence>
<dbReference type="EMBL" id="CP136890">
    <property type="protein sequence ID" value="WOK94653.1"/>
    <property type="molecule type" value="Genomic_DNA"/>
</dbReference>
<dbReference type="PANTHER" id="PTHR36316">
    <property type="entry name" value="OS06G0213900 PROTEIN"/>
    <property type="match status" value="1"/>
</dbReference>
<dbReference type="Proteomes" id="UP001327560">
    <property type="component" value="Chromosome 1"/>
</dbReference>
<reference evidence="1 2" key="1">
    <citation type="submission" date="2023-10" db="EMBL/GenBank/DDBJ databases">
        <title>Chromosome-scale genome assembly provides insights into flower coloration mechanisms of Canna indica.</title>
        <authorList>
            <person name="Li C."/>
        </authorList>
    </citation>
    <scope>NUCLEOTIDE SEQUENCE [LARGE SCALE GENOMIC DNA]</scope>
    <source>
        <tissue evidence="1">Flower</tissue>
    </source>
</reference>
<protein>
    <submittedName>
        <fullName evidence="1">Uncharacterized protein</fullName>
    </submittedName>
</protein>
<gene>
    <name evidence="1" type="ORF">Cni_G03358</name>
</gene>
<dbReference type="AlphaFoldDB" id="A0AAQ3JR12"/>
<sequence length="109" mass="12257">MASEAPFSSSSEGRTSVMRRPLGLVANAVKRKDSYIQLLLMAGIFMLSMRSLSQKNRIDDLSRDNALLREERDALAFRSAAVKEALFQEASLEPSGLLSDHIRRLFRDQ</sequence>
<proteinExistence type="predicted"/>
<dbReference type="PANTHER" id="PTHR36316:SF1">
    <property type="entry name" value="OS06G0213900 PROTEIN"/>
    <property type="match status" value="1"/>
</dbReference>